<accession>A0A7Z0C4Z7</accession>
<comment type="caution">
    <text evidence="3">The sequence shown here is derived from an EMBL/GenBank/DDBJ whole genome shotgun (WGS) entry which is preliminary data.</text>
</comment>
<dbReference type="AlphaFoldDB" id="A0A7Z0C4Z7"/>
<gene>
    <name evidence="3" type="ORF">BKA05_002116</name>
</gene>
<feature type="region of interest" description="Disordered" evidence="1">
    <location>
        <begin position="40"/>
        <end position="67"/>
    </location>
</feature>
<evidence type="ECO:0000256" key="1">
    <source>
        <dbReference type="SAM" id="MobiDB-lite"/>
    </source>
</evidence>
<keyword evidence="2" id="KW-1133">Transmembrane helix</keyword>
<evidence type="ECO:0000256" key="2">
    <source>
        <dbReference type="SAM" id="Phobius"/>
    </source>
</evidence>
<proteinExistence type="predicted"/>
<organism evidence="3 4">
    <name type="scientific">Nocardioides marinus</name>
    <dbReference type="NCBI Taxonomy" id="374514"/>
    <lineage>
        <taxon>Bacteria</taxon>
        <taxon>Bacillati</taxon>
        <taxon>Actinomycetota</taxon>
        <taxon>Actinomycetes</taxon>
        <taxon>Propionibacteriales</taxon>
        <taxon>Nocardioidaceae</taxon>
        <taxon>Nocardioides</taxon>
    </lineage>
</organism>
<name>A0A7Z0C4Z7_9ACTN</name>
<dbReference type="RefSeq" id="WP_179531413.1">
    <property type="nucleotide sequence ID" value="NZ_BAAAPP010000005.1"/>
</dbReference>
<evidence type="ECO:0000313" key="3">
    <source>
        <dbReference type="EMBL" id="NYI10601.1"/>
    </source>
</evidence>
<feature type="transmembrane region" description="Helical" evidence="2">
    <location>
        <begin position="20"/>
        <end position="37"/>
    </location>
</feature>
<sequence length="67" mass="6894">MLYRRAPENVQPPRGGPSGALAMVLVLAVVIGIWLLAGRDPGSQTGDPDLPRTTPTVSTTPTGTATP</sequence>
<protein>
    <submittedName>
        <fullName evidence="3">Uncharacterized protein</fullName>
    </submittedName>
</protein>
<keyword evidence="2" id="KW-0812">Transmembrane</keyword>
<keyword evidence="2" id="KW-0472">Membrane</keyword>
<feature type="compositionally biased region" description="Low complexity" evidence="1">
    <location>
        <begin position="51"/>
        <end position="67"/>
    </location>
</feature>
<dbReference type="EMBL" id="JACBZI010000001">
    <property type="protein sequence ID" value="NYI10601.1"/>
    <property type="molecule type" value="Genomic_DNA"/>
</dbReference>
<keyword evidence="4" id="KW-1185">Reference proteome</keyword>
<dbReference type="Proteomes" id="UP000537326">
    <property type="component" value="Unassembled WGS sequence"/>
</dbReference>
<reference evidence="3 4" key="1">
    <citation type="submission" date="2020-07" db="EMBL/GenBank/DDBJ databases">
        <title>Sequencing the genomes of 1000 actinobacteria strains.</title>
        <authorList>
            <person name="Klenk H.-P."/>
        </authorList>
    </citation>
    <scope>NUCLEOTIDE SEQUENCE [LARGE SCALE GENOMIC DNA]</scope>
    <source>
        <strain evidence="3 4">DSM 18248</strain>
    </source>
</reference>
<evidence type="ECO:0000313" key="4">
    <source>
        <dbReference type="Proteomes" id="UP000537326"/>
    </source>
</evidence>